<dbReference type="EMBL" id="JALGBH010000002">
    <property type="protein sequence ID" value="MCJ0742918.1"/>
    <property type="molecule type" value="Genomic_DNA"/>
</dbReference>
<dbReference type="InterPro" id="IPR003838">
    <property type="entry name" value="ABC3_permease_C"/>
</dbReference>
<dbReference type="InterPro" id="IPR050250">
    <property type="entry name" value="Macrolide_Exporter_MacB"/>
</dbReference>
<dbReference type="RefSeq" id="WP_243361810.1">
    <property type="nucleotide sequence ID" value="NZ_JALGBH010000002.1"/>
</dbReference>
<gene>
    <name evidence="9" type="ORF">MMF97_09365</name>
</gene>
<organism evidence="9 10">
    <name type="scientific">Pedobacter montanisoli</name>
    <dbReference type="NCBI Taxonomy" id="2923277"/>
    <lineage>
        <taxon>Bacteria</taxon>
        <taxon>Pseudomonadati</taxon>
        <taxon>Bacteroidota</taxon>
        <taxon>Sphingobacteriia</taxon>
        <taxon>Sphingobacteriales</taxon>
        <taxon>Sphingobacteriaceae</taxon>
        <taxon>Pedobacter</taxon>
    </lineage>
</organism>
<protein>
    <submittedName>
        <fullName evidence="9">ABC transporter permease</fullName>
    </submittedName>
</protein>
<proteinExistence type="predicted"/>
<keyword evidence="4 6" id="KW-1133">Transmembrane helix</keyword>
<dbReference type="PANTHER" id="PTHR30572">
    <property type="entry name" value="MEMBRANE COMPONENT OF TRANSPORTER-RELATED"/>
    <property type="match status" value="1"/>
</dbReference>
<evidence type="ECO:0000256" key="1">
    <source>
        <dbReference type="ARBA" id="ARBA00004651"/>
    </source>
</evidence>
<feature type="transmembrane region" description="Helical" evidence="6">
    <location>
        <begin position="682"/>
        <end position="706"/>
    </location>
</feature>
<feature type="transmembrane region" description="Helical" evidence="6">
    <location>
        <begin position="301"/>
        <end position="319"/>
    </location>
</feature>
<feature type="domain" description="MacB-like periplasmic core" evidence="8">
    <location>
        <begin position="20"/>
        <end position="205"/>
    </location>
</feature>
<keyword evidence="5 6" id="KW-0472">Membrane</keyword>
<name>A0ABS9ZX82_9SPHI</name>
<accession>A0ABS9ZX82</accession>
<dbReference type="Proteomes" id="UP001165460">
    <property type="component" value="Unassembled WGS sequence"/>
</dbReference>
<keyword evidence="10" id="KW-1185">Reference proteome</keyword>
<evidence type="ECO:0000256" key="2">
    <source>
        <dbReference type="ARBA" id="ARBA00022475"/>
    </source>
</evidence>
<feature type="transmembrane region" description="Helical" evidence="6">
    <location>
        <begin position="394"/>
        <end position="416"/>
    </location>
</feature>
<evidence type="ECO:0000256" key="4">
    <source>
        <dbReference type="ARBA" id="ARBA00022989"/>
    </source>
</evidence>
<keyword evidence="2" id="KW-1003">Cell membrane</keyword>
<feature type="domain" description="MacB-like periplasmic core" evidence="8">
    <location>
        <begin position="450"/>
        <end position="649"/>
    </location>
</feature>
<comment type="subcellular location">
    <subcellularLocation>
        <location evidence="1">Cell membrane</location>
        <topology evidence="1">Multi-pass membrane protein</topology>
    </subcellularLocation>
</comment>
<feature type="transmembrane region" description="Helical" evidence="6">
    <location>
        <begin position="352"/>
        <end position="374"/>
    </location>
</feature>
<evidence type="ECO:0000256" key="5">
    <source>
        <dbReference type="ARBA" id="ARBA00023136"/>
    </source>
</evidence>
<feature type="transmembrane region" description="Helical" evidence="6">
    <location>
        <begin position="734"/>
        <end position="753"/>
    </location>
</feature>
<dbReference type="Pfam" id="PF12704">
    <property type="entry name" value="MacB_PCD"/>
    <property type="match status" value="2"/>
</dbReference>
<sequence length="805" mass="90967">MFKINLKIALRNLWKNKTYTAINIGGLALGLTAFILLLLFINNEKSYDTWDPQLKQVYQIRERHDFFTPDNKPRWQHITDSRIGNLLKEKIPQFSAVTKIDNGWGNSYSIKIENKEPILVSDIKNADSMFFKVFPYEFLYGDEKTALSKPFTVVVKQSFAKKLFGTDQVLGKQISVLAWRGDEAKPMTITGVVKDTETPETVAFNAMTHTGRREVDPDRPQSTNYCQVYALATQKLDTTNLNKTLLSTYITFKKANFAKREIKFEDFYKNGYNPGLKAVPMTEVHINPTVNSTWLEKIKPLIAISLFLLLISIINFVNLSTAQSVQRAKEVGVKKVLGVYKQQLVRQFLNEAAIQSFVATLIAVVLVEILLPSFNRQFDINLSFWYNNHLGTLLLQLFGLFLLITLLAGFYPAWIISGFNPVKVLKGNYETSFKGIALRNALVILQFVIAVTFIIGIGVIHLQNEYIAHKDLGFDRSKLINIATNYEDNFVERIKHIPGVQYVGTTTQVMGNSFNVPHEIKYNNQEYNLNTVTVSMETLPALGVEVVKGRIFGSQYKQDTVNTAVLNEAAAKLLGNDVVGKFYKSGKDEFQNTFQIVGVIKDYNNESFDKAVLPTVYKVTELGGTSSTNNLLVKFNTSQNKAVIQAIEKEWSKLYPNFPMQYTSLEAAFKKELQSGERIMQIMLLFSVISVALSLLGLFALSAFMAQRRTKEIAIRKILGASDLQLINMLNRSFLILVITANVISWPVAYILTRQWLTGFAYRIDMPIWPFVIATVSSVLVAILTTSMQARKAAVNNPVNALKYE</sequence>
<dbReference type="Pfam" id="PF02687">
    <property type="entry name" value="FtsX"/>
    <property type="match status" value="2"/>
</dbReference>
<reference evidence="9" key="1">
    <citation type="submission" date="2022-03" db="EMBL/GenBank/DDBJ databases">
        <authorList>
            <person name="Woo C.Y."/>
        </authorList>
    </citation>
    <scope>NUCLEOTIDE SEQUENCE</scope>
    <source>
        <strain evidence="9">CYS-01</strain>
    </source>
</reference>
<evidence type="ECO:0000256" key="6">
    <source>
        <dbReference type="SAM" id="Phobius"/>
    </source>
</evidence>
<dbReference type="PANTHER" id="PTHR30572:SF18">
    <property type="entry name" value="ABC-TYPE MACROLIDE FAMILY EXPORT SYSTEM PERMEASE COMPONENT 2"/>
    <property type="match status" value="1"/>
</dbReference>
<feature type="transmembrane region" description="Helical" evidence="6">
    <location>
        <begin position="437"/>
        <end position="462"/>
    </location>
</feature>
<evidence type="ECO:0000313" key="9">
    <source>
        <dbReference type="EMBL" id="MCJ0742918.1"/>
    </source>
</evidence>
<evidence type="ECO:0000256" key="3">
    <source>
        <dbReference type="ARBA" id="ARBA00022692"/>
    </source>
</evidence>
<evidence type="ECO:0000259" key="7">
    <source>
        <dbReference type="Pfam" id="PF02687"/>
    </source>
</evidence>
<feature type="transmembrane region" description="Helical" evidence="6">
    <location>
        <begin position="768"/>
        <end position="786"/>
    </location>
</feature>
<dbReference type="InterPro" id="IPR025857">
    <property type="entry name" value="MacB_PCD"/>
</dbReference>
<comment type="caution">
    <text evidence="9">The sequence shown here is derived from an EMBL/GenBank/DDBJ whole genome shotgun (WGS) entry which is preliminary data.</text>
</comment>
<feature type="domain" description="ABC3 transporter permease C-terminal" evidence="7">
    <location>
        <begin position="303"/>
        <end position="421"/>
    </location>
</feature>
<evidence type="ECO:0000259" key="8">
    <source>
        <dbReference type="Pfam" id="PF12704"/>
    </source>
</evidence>
<feature type="domain" description="ABC3 transporter permease C-terminal" evidence="7">
    <location>
        <begin position="685"/>
        <end position="794"/>
    </location>
</feature>
<keyword evidence="3 6" id="KW-0812">Transmembrane</keyword>
<evidence type="ECO:0000313" key="10">
    <source>
        <dbReference type="Proteomes" id="UP001165460"/>
    </source>
</evidence>
<feature type="transmembrane region" description="Helical" evidence="6">
    <location>
        <begin position="21"/>
        <end position="41"/>
    </location>
</feature>